<proteinExistence type="predicted"/>
<organism evidence="1 2">
    <name type="scientific">Kickxella alabastrina</name>
    <dbReference type="NCBI Taxonomy" id="61397"/>
    <lineage>
        <taxon>Eukaryota</taxon>
        <taxon>Fungi</taxon>
        <taxon>Fungi incertae sedis</taxon>
        <taxon>Zoopagomycota</taxon>
        <taxon>Kickxellomycotina</taxon>
        <taxon>Kickxellomycetes</taxon>
        <taxon>Kickxellales</taxon>
        <taxon>Kickxellaceae</taxon>
        <taxon>Kickxella</taxon>
    </lineage>
</organism>
<evidence type="ECO:0000313" key="1">
    <source>
        <dbReference type="EMBL" id="KAJ1892480.1"/>
    </source>
</evidence>
<reference evidence="1" key="1">
    <citation type="submission" date="2022-07" db="EMBL/GenBank/DDBJ databases">
        <title>Phylogenomic reconstructions and comparative analyses of Kickxellomycotina fungi.</title>
        <authorList>
            <person name="Reynolds N.K."/>
            <person name="Stajich J.E."/>
            <person name="Barry K."/>
            <person name="Grigoriev I.V."/>
            <person name="Crous P."/>
            <person name="Smith M.E."/>
        </authorList>
    </citation>
    <scope>NUCLEOTIDE SEQUENCE</scope>
    <source>
        <strain evidence="1">Benny 63K</strain>
    </source>
</reference>
<gene>
    <name evidence="1" type="ORF">LPJ66_006316</name>
</gene>
<sequence length="787" mass="85682">MPVPSRSAEQIPVPPAATAAYAQIPQNQSGHSDLYASNYSYYDIQQHQNRTPLNHALPSAGSSPVLTAAAATVSALGGAAHTKDAHSAALSPSMQSAADISSSQVASSAATTTASASVASAAQHLQLRYQPPLLQPERQQQQAGTHKDSMHNHLGNDLARKHPQQPQHTSNSNSTSTSTSNNSSNPTEPLPPPQQQQQSQRYQNMHQVRPSLHQQQQHYLAPRTTYQNQNQHQHQHQHQHQQQQQHHHSNYRQPLPTSAPAMASQQQHNTFCAAPAMSNMDPASLANSSSGTSHHPAPTHITSPHHHQHQHRPYDLHSPAPASRTFWNQYETGLLVKLWLEFEPQFTANKRNAAVWAQLAERLTKISGRQRVVRECRIKWKNMWAKHRDLVNASHMGIDAKLREFPHFVEFAAIRQRSTNQSAGTNEGSEGDITPSMEDRPTVPPRAPPVIPFATGSDEGEHAQLRESHLRSTSPTAAHAGRWWPNSQPYVESGGSMDICADSSAHCEQRSTHIHPYDIAEVKAPEHRRQTSLASILIDAVPSAPVLPRTSVSSSALQDLLAPRMVYPAGRVYQSSAAAPKAAQPMATAECPSRGSSVSARSYQPDSHVGIDELPELLHRLDRLSGAEESFEEAGAFRNNSEQCDKVVTEEGMLERMRALAGTSSATDISNAVNQIVGYVERESQRRQLQSERHHRVVTALADILAQTCSSSGSRQVSDSAYGLLRSTQQASVHSDTGRNGVIASHETTPTISPAVSTPTSAPAAVSDSASATKAGSPLMLQKQQPK</sequence>
<comment type="caution">
    <text evidence="1">The sequence shown here is derived from an EMBL/GenBank/DDBJ whole genome shotgun (WGS) entry which is preliminary data.</text>
</comment>
<name>A0ACC1IDH0_9FUNG</name>
<accession>A0ACC1IDH0</accession>
<dbReference type="EMBL" id="JANBPG010000988">
    <property type="protein sequence ID" value="KAJ1892480.1"/>
    <property type="molecule type" value="Genomic_DNA"/>
</dbReference>
<evidence type="ECO:0000313" key="2">
    <source>
        <dbReference type="Proteomes" id="UP001150581"/>
    </source>
</evidence>
<dbReference type="Proteomes" id="UP001150581">
    <property type="component" value="Unassembled WGS sequence"/>
</dbReference>
<protein>
    <submittedName>
        <fullName evidence="1">Uncharacterized protein</fullName>
    </submittedName>
</protein>
<keyword evidence="2" id="KW-1185">Reference proteome</keyword>